<dbReference type="EMBL" id="CAJVCH010209607">
    <property type="protein sequence ID" value="CAG7731293.1"/>
    <property type="molecule type" value="Genomic_DNA"/>
</dbReference>
<name>A0A8J2K7Y8_9HEXA</name>
<dbReference type="Proteomes" id="UP000708208">
    <property type="component" value="Unassembled WGS sequence"/>
</dbReference>
<evidence type="ECO:0000313" key="1">
    <source>
        <dbReference type="EMBL" id="CAG7731293.1"/>
    </source>
</evidence>
<comment type="caution">
    <text evidence="1">The sequence shown here is derived from an EMBL/GenBank/DDBJ whole genome shotgun (WGS) entry which is preliminary data.</text>
</comment>
<sequence>MQLDPVSYCQDTGAHHEHRFSCCNGVPYLLGHTVEYLFENCLDRRAEQNLNYPDSFWDFYKCAVTQALGPNQLTLSSYAQLMAVNLGEKPREDVLWYVSRRTVNSSLNEVDRMKEMWEIYFDADYKVCSKKFDPDE</sequence>
<keyword evidence="2" id="KW-1185">Reference proteome</keyword>
<proteinExistence type="predicted"/>
<evidence type="ECO:0000313" key="2">
    <source>
        <dbReference type="Proteomes" id="UP000708208"/>
    </source>
</evidence>
<protein>
    <submittedName>
        <fullName evidence="1">Uncharacterized protein</fullName>
    </submittedName>
</protein>
<organism evidence="1 2">
    <name type="scientific">Allacma fusca</name>
    <dbReference type="NCBI Taxonomy" id="39272"/>
    <lineage>
        <taxon>Eukaryota</taxon>
        <taxon>Metazoa</taxon>
        <taxon>Ecdysozoa</taxon>
        <taxon>Arthropoda</taxon>
        <taxon>Hexapoda</taxon>
        <taxon>Collembola</taxon>
        <taxon>Symphypleona</taxon>
        <taxon>Sminthuridae</taxon>
        <taxon>Allacma</taxon>
    </lineage>
</organism>
<accession>A0A8J2K7Y8</accession>
<reference evidence="1" key="1">
    <citation type="submission" date="2021-06" db="EMBL/GenBank/DDBJ databases">
        <authorList>
            <person name="Hodson N. C."/>
            <person name="Mongue J. A."/>
            <person name="Jaron S. K."/>
        </authorList>
    </citation>
    <scope>NUCLEOTIDE SEQUENCE</scope>
</reference>
<dbReference type="AlphaFoldDB" id="A0A8J2K7Y8"/>
<feature type="non-terminal residue" evidence="1">
    <location>
        <position position="1"/>
    </location>
</feature>
<gene>
    <name evidence="1" type="ORF">AFUS01_LOCUS19896</name>
</gene>